<feature type="compositionally biased region" description="Pro residues" evidence="1">
    <location>
        <begin position="273"/>
        <end position="286"/>
    </location>
</feature>
<reference evidence="2 3" key="1">
    <citation type="journal article" date="2022" name="bioRxiv">
        <title>Genomics of Preaxostyla Flagellates Illuminates Evolutionary Transitions and the Path Towards Mitochondrial Loss.</title>
        <authorList>
            <person name="Novak L.V.F."/>
            <person name="Treitli S.C."/>
            <person name="Pyrih J."/>
            <person name="Halakuc P."/>
            <person name="Pipaliya S.V."/>
            <person name="Vacek V."/>
            <person name="Brzon O."/>
            <person name="Soukal P."/>
            <person name="Eme L."/>
            <person name="Dacks J.B."/>
            <person name="Karnkowska A."/>
            <person name="Elias M."/>
            <person name="Hampl V."/>
        </authorList>
    </citation>
    <scope>NUCLEOTIDE SEQUENCE [LARGE SCALE GENOMIC DNA]</scope>
    <source>
        <strain evidence="2">NAU3</strain>
        <tissue evidence="2">Gut</tissue>
    </source>
</reference>
<gene>
    <name evidence="2" type="ORF">BLNAU_14574</name>
</gene>
<keyword evidence="3" id="KW-1185">Reference proteome</keyword>
<feature type="compositionally biased region" description="Low complexity" evidence="1">
    <location>
        <begin position="393"/>
        <end position="410"/>
    </location>
</feature>
<feature type="compositionally biased region" description="Pro residues" evidence="1">
    <location>
        <begin position="370"/>
        <end position="386"/>
    </location>
</feature>
<organism evidence="2 3">
    <name type="scientific">Blattamonas nauphoetae</name>
    <dbReference type="NCBI Taxonomy" id="2049346"/>
    <lineage>
        <taxon>Eukaryota</taxon>
        <taxon>Metamonada</taxon>
        <taxon>Preaxostyla</taxon>
        <taxon>Oxymonadida</taxon>
        <taxon>Blattamonas</taxon>
    </lineage>
</organism>
<name>A0ABQ9XJN3_9EUKA</name>
<feature type="compositionally biased region" description="Low complexity" evidence="1">
    <location>
        <begin position="732"/>
        <end position="743"/>
    </location>
</feature>
<dbReference type="PRINTS" id="PR01217">
    <property type="entry name" value="PRICHEXTENSN"/>
</dbReference>
<feature type="compositionally biased region" description="Pro residues" evidence="1">
    <location>
        <begin position="411"/>
        <end position="420"/>
    </location>
</feature>
<feature type="compositionally biased region" description="Basic and acidic residues" evidence="1">
    <location>
        <begin position="174"/>
        <end position="183"/>
    </location>
</feature>
<dbReference type="Proteomes" id="UP001281761">
    <property type="component" value="Unassembled WGS sequence"/>
</dbReference>
<sequence>MDYSPFLHWTNKADENGQEKAVVFRSLVVTLKLQPALDVSLEAKAVKFLESVVARNRLFADSFLGTLASNSGDSSPDFVQSIVVLISSASQAIATASMEMLHSLFDWCSAKYNLTLVKADLIAQLIDTLNPQSLSFAETVDIHTCLMNSINWSTWLSAPDGLEQLETKDDDEEQAVHETRQARTSELSEPFVSSFGHPTLTIRILSRQSRSMLAALSFAFTVTLALLLSDGQCVDQSIATILRRSEDVVAHFYVGLNPCSVTALTLPLSSTSPSPPTPSHSPLPLPHHPHPPTLLFLSLTTHTLPLPTSPLTTHTLPLPLPLLTTHTLPLSSTSPSPPTPSHSPLPLPHHPHPPTLLCLSLTTHTLPLPSASPSPPTPSHSPLPLPHHPHPPTLLFLSLTTHTLPLSSSSPSPPTPPTPSASPHHPHPPTLLYLSLTTHTLPLSSASPSPPTPSHSPLPLPHHPHPPTPLCLSLTTHTLPLPSASPLTTLCLARADGCSFTHHSSLLTCLVSDTASSFHTIHNSLSPPFIIPFLLSSFTPASTVNPHHHNRRASLGISLDDRHTLLRRPSRTAQSLTLRRTRHDSGRGVGKASRKEEKGLEPANADCQPLLRPDMDSRVAHTVTELWKATGARSMRMESTNLRVCQGGRRSWVSLFVVLVDDTATDDRLSPHSSPKPTPTALEERTRLLLTDLRGSSRSEQGAVQAEPQNTDTADLASTDSGSLERLETIRSPRSTISRPSSSFLPISTPLSRSLDLKGD</sequence>
<feature type="compositionally biased region" description="Low complexity" evidence="1">
    <location>
        <begin position="430"/>
        <end position="447"/>
    </location>
</feature>
<accession>A0ABQ9XJN3</accession>
<feature type="compositionally biased region" description="Low complexity" evidence="1">
    <location>
        <begin position="355"/>
        <end position="369"/>
    </location>
</feature>
<protein>
    <submittedName>
        <fullName evidence="2">Uncharacterized protein</fullName>
    </submittedName>
</protein>
<dbReference type="EMBL" id="JARBJD010000135">
    <property type="protein sequence ID" value="KAK2950456.1"/>
    <property type="molecule type" value="Genomic_DNA"/>
</dbReference>
<feature type="compositionally biased region" description="Polar residues" evidence="1">
    <location>
        <begin position="696"/>
        <end position="722"/>
    </location>
</feature>
<feature type="region of interest" description="Disordered" evidence="1">
    <location>
        <begin position="268"/>
        <end position="287"/>
    </location>
</feature>
<evidence type="ECO:0000256" key="1">
    <source>
        <dbReference type="SAM" id="MobiDB-lite"/>
    </source>
</evidence>
<evidence type="ECO:0000313" key="3">
    <source>
        <dbReference type="Proteomes" id="UP001281761"/>
    </source>
</evidence>
<evidence type="ECO:0000313" key="2">
    <source>
        <dbReference type="EMBL" id="KAK2950456.1"/>
    </source>
</evidence>
<feature type="region of interest" description="Disordered" evidence="1">
    <location>
        <begin position="570"/>
        <end position="611"/>
    </location>
</feature>
<comment type="caution">
    <text evidence="2">The sequence shown here is derived from an EMBL/GenBank/DDBJ whole genome shotgun (WGS) entry which is preliminary data.</text>
</comment>
<feature type="compositionally biased region" description="Pro residues" evidence="1">
    <location>
        <begin position="335"/>
        <end position="348"/>
    </location>
</feature>
<feature type="compositionally biased region" description="Pro residues" evidence="1">
    <location>
        <begin position="448"/>
        <end position="464"/>
    </location>
</feature>
<proteinExistence type="predicted"/>
<feature type="region of interest" description="Disordered" evidence="1">
    <location>
        <begin position="694"/>
        <end position="760"/>
    </location>
</feature>
<feature type="region of interest" description="Disordered" evidence="1">
    <location>
        <begin position="167"/>
        <end position="189"/>
    </location>
</feature>
<feature type="region of interest" description="Disordered" evidence="1">
    <location>
        <begin position="327"/>
        <end position="464"/>
    </location>
</feature>